<protein>
    <submittedName>
        <fullName evidence="1">Uncharacterized protein</fullName>
    </submittedName>
</protein>
<reference evidence="2" key="1">
    <citation type="submission" date="2018-04" db="EMBL/GenBank/DDBJ databases">
        <authorList>
            <person name="Lucker S."/>
            <person name="Sakoula D."/>
        </authorList>
    </citation>
    <scope>NUCLEOTIDE SEQUENCE [LARGE SCALE GENOMIC DNA]</scope>
</reference>
<proteinExistence type="predicted"/>
<keyword evidence="2" id="KW-1185">Reference proteome</keyword>
<accession>A0A330L660</accession>
<dbReference type="Proteomes" id="UP000248168">
    <property type="component" value="Unassembled WGS sequence"/>
</dbReference>
<dbReference type="InParanoid" id="A0A330L660"/>
<organism evidence="1 2">
    <name type="scientific">Nitrospira lenta</name>
    <dbReference type="NCBI Taxonomy" id="1436998"/>
    <lineage>
        <taxon>Bacteria</taxon>
        <taxon>Pseudomonadati</taxon>
        <taxon>Nitrospirota</taxon>
        <taxon>Nitrospiria</taxon>
        <taxon>Nitrospirales</taxon>
        <taxon>Nitrospiraceae</taxon>
        <taxon>Nitrospira</taxon>
    </lineage>
</organism>
<evidence type="ECO:0000313" key="1">
    <source>
        <dbReference type="EMBL" id="SPP64642.1"/>
    </source>
</evidence>
<evidence type="ECO:0000313" key="2">
    <source>
        <dbReference type="Proteomes" id="UP000248168"/>
    </source>
</evidence>
<dbReference type="AlphaFoldDB" id="A0A330L660"/>
<gene>
    <name evidence="1" type="ORF">NITLEN_20282</name>
</gene>
<sequence length="74" mass="8357">MISDLGRQIGVREAPCSTWKRKYVPRGVRELGTFTSRFSLSRQAFRIPGARVPMTLEDVTLRSFLLTDLSAILS</sequence>
<name>A0A330L660_9BACT</name>
<dbReference type="EMBL" id="OUNR01000012">
    <property type="protein sequence ID" value="SPP64642.1"/>
    <property type="molecule type" value="Genomic_DNA"/>
</dbReference>